<feature type="region of interest" description="Disordered" evidence="1">
    <location>
        <begin position="299"/>
        <end position="326"/>
    </location>
</feature>
<proteinExistence type="predicted"/>
<dbReference type="AlphaFoldDB" id="A0AAP3E3E9"/>
<sequence length="326" mass="36196">MYAWYRSRPETKGSEPTDGPITERHVAAFLVSRRLDPDDLETVSESVSHAQRTADGAGWVLGIDGATTASLFLDRGREGPETEGEGKLEPEPEPEPEPELVWYVEIPHSTLEEWDDPESTVRDAFPVTCEAVGSPAGVDRELLVHAVNPERPRRVATEETPLEASDPAADRTVDVDLVRMTLESGLPERLADRFAGLSRRVIAGDLTLGPIETWSAEMLDAETMYTESVFLERRADGYSLVGYMEAEEMQRVYDAYYDTWNPVARASEIVLGWVLTDPATILEYPLETDVELLAHAAHPDRPRRVSECGGAALDPDRTTESDLEEE</sequence>
<evidence type="ECO:0000313" key="2">
    <source>
        <dbReference type="EMBL" id="MCU4743633.1"/>
    </source>
</evidence>
<comment type="caution">
    <text evidence="2">The sequence shown here is derived from an EMBL/GenBank/DDBJ whole genome shotgun (WGS) entry which is preliminary data.</text>
</comment>
<protein>
    <submittedName>
        <fullName evidence="2">Uncharacterized protein</fullName>
    </submittedName>
</protein>
<dbReference type="Proteomes" id="UP001321018">
    <property type="component" value="Unassembled WGS sequence"/>
</dbReference>
<organism evidence="2 3">
    <name type="scientific">Natronoglomus mannanivorans</name>
    <dbReference type="NCBI Taxonomy" id="2979990"/>
    <lineage>
        <taxon>Archaea</taxon>
        <taxon>Methanobacteriati</taxon>
        <taxon>Methanobacteriota</taxon>
        <taxon>Stenosarchaea group</taxon>
        <taxon>Halobacteria</taxon>
        <taxon>Halobacteriales</taxon>
        <taxon>Natrialbaceae</taxon>
        <taxon>Natronoglomus</taxon>
    </lineage>
</organism>
<dbReference type="RefSeq" id="WP_338005450.1">
    <property type="nucleotide sequence ID" value="NZ_JAOPKA010000017.1"/>
</dbReference>
<accession>A0AAP3E3E9</accession>
<feature type="region of interest" description="Disordered" evidence="1">
    <location>
        <begin position="1"/>
        <end position="22"/>
    </location>
</feature>
<feature type="region of interest" description="Disordered" evidence="1">
    <location>
        <begin position="74"/>
        <end position="97"/>
    </location>
</feature>
<gene>
    <name evidence="2" type="ORF">OB960_19805</name>
</gene>
<reference evidence="2" key="1">
    <citation type="submission" date="2022-09" db="EMBL/GenBank/DDBJ databases">
        <title>Enrichment on poylsaccharides allowed isolation of novel metabolic and taxonomic groups of Haloarchaea.</title>
        <authorList>
            <person name="Sorokin D.Y."/>
            <person name="Elcheninov A.G."/>
            <person name="Khizhniak T.V."/>
            <person name="Kolganova T.V."/>
            <person name="Kublanov I.V."/>
        </authorList>
    </citation>
    <scope>NUCLEOTIDE SEQUENCE</scope>
    <source>
        <strain evidence="2">AArc-xg1-1</strain>
    </source>
</reference>
<dbReference type="EMBL" id="JAOPKA010000017">
    <property type="protein sequence ID" value="MCU4743633.1"/>
    <property type="molecule type" value="Genomic_DNA"/>
</dbReference>
<feature type="compositionally biased region" description="Basic and acidic residues" evidence="1">
    <location>
        <begin position="74"/>
        <end position="90"/>
    </location>
</feature>
<name>A0AAP3E3E9_9EURY</name>
<feature type="compositionally biased region" description="Basic and acidic residues" evidence="1">
    <location>
        <begin position="7"/>
        <end position="22"/>
    </location>
</feature>
<evidence type="ECO:0000256" key="1">
    <source>
        <dbReference type="SAM" id="MobiDB-lite"/>
    </source>
</evidence>
<evidence type="ECO:0000313" key="3">
    <source>
        <dbReference type="Proteomes" id="UP001321018"/>
    </source>
</evidence>